<dbReference type="HAMAP" id="MF_01480">
    <property type="entry name" value="Cas9"/>
    <property type="match status" value="1"/>
</dbReference>
<dbReference type="AlphaFoldDB" id="A0A1Y2L5Z1"/>
<reference evidence="15 16" key="1">
    <citation type="submission" date="2014-03" db="EMBL/GenBank/DDBJ databases">
        <title>The draft genome sequence of Thalassospira alkalitolerans JCM 18968.</title>
        <authorList>
            <person name="Lai Q."/>
            <person name="Shao Z."/>
        </authorList>
    </citation>
    <scope>NUCLEOTIDE SEQUENCE [LARGE SCALE GENOMIC DNA]</scope>
    <source>
        <strain evidence="15 16">JCM 18968</strain>
    </source>
</reference>
<evidence type="ECO:0000256" key="4">
    <source>
        <dbReference type="ARBA" id="ARBA00022759"/>
    </source>
</evidence>
<evidence type="ECO:0000313" key="15">
    <source>
        <dbReference type="EMBL" id="OSQ43354.1"/>
    </source>
</evidence>
<dbReference type="Pfam" id="PF18541">
    <property type="entry name" value="RuvC_III"/>
    <property type="match status" value="1"/>
</dbReference>
<dbReference type="STRING" id="1293890.TALK_20650"/>
<name>A0A1Y2L5Z1_9PROT</name>
<dbReference type="InterPro" id="IPR003615">
    <property type="entry name" value="HNH_nuc"/>
</dbReference>
<protein>
    <recommendedName>
        <fullName evidence="12">CRISPR-associated endonuclease Cas9</fullName>
        <ecNumber evidence="12">3.1.-.-</ecNumber>
    </recommendedName>
</protein>
<dbReference type="GO" id="GO:0016787">
    <property type="term" value="F:hydrolase activity"/>
    <property type="evidence" value="ECO:0007669"/>
    <property type="project" value="UniProtKB-KW"/>
</dbReference>
<feature type="active site" description="For RuvC-like nuclease domain" evidence="12">
    <location>
        <position position="9"/>
    </location>
</feature>
<dbReference type="PROSITE" id="PS51749">
    <property type="entry name" value="HNH_CAS9"/>
    <property type="match status" value="1"/>
</dbReference>
<keyword evidence="10" id="KW-0464">Manganese</keyword>
<evidence type="ECO:0000256" key="10">
    <source>
        <dbReference type="ARBA" id="ARBA00023211"/>
    </source>
</evidence>
<evidence type="ECO:0000256" key="8">
    <source>
        <dbReference type="ARBA" id="ARBA00023118"/>
    </source>
</evidence>
<dbReference type="RefSeq" id="WP_085621063.1">
    <property type="nucleotide sequence ID" value="NZ_JFKB01000025.1"/>
</dbReference>
<keyword evidence="7 12" id="KW-0694">RNA-binding</keyword>
<feature type="region of interest" description="Disordered" evidence="13">
    <location>
        <begin position="524"/>
        <end position="545"/>
    </location>
</feature>
<dbReference type="InterPro" id="IPR033114">
    <property type="entry name" value="HNH_CAS9"/>
</dbReference>
<keyword evidence="16" id="KW-1185">Reference proteome</keyword>
<keyword evidence="6" id="KW-0460">Magnesium</keyword>
<dbReference type="OrthoDB" id="9777169at2"/>
<comment type="similarity">
    <text evidence="12">Belongs to the CRISPR-associated Cas9 family.</text>
</comment>
<evidence type="ECO:0000259" key="14">
    <source>
        <dbReference type="PROSITE" id="PS51749"/>
    </source>
</evidence>
<dbReference type="GO" id="GO:0043571">
    <property type="term" value="P:maintenance of CRISPR repeat elements"/>
    <property type="evidence" value="ECO:0007669"/>
    <property type="project" value="UniProtKB-UniRule"/>
</dbReference>
<evidence type="ECO:0000256" key="5">
    <source>
        <dbReference type="ARBA" id="ARBA00022801"/>
    </source>
</evidence>
<dbReference type="EMBL" id="JFKB01000025">
    <property type="protein sequence ID" value="OSQ43354.1"/>
    <property type="molecule type" value="Genomic_DNA"/>
</dbReference>
<dbReference type="GO" id="GO:0046872">
    <property type="term" value="F:metal ion binding"/>
    <property type="evidence" value="ECO:0007669"/>
    <property type="project" value="UniProtKB-UniRule"/>
</dbReference>
<keyword evidence="8 12" id="KW-0051">Antiviral defense</keyword>
<dbReference type="InterPro" id="IPR041383">
    <property type="entry name" value="RuvC_III"/>
</dbReference>
<dbReference type="EC" id="3.1.-.-" evidence="12"/>
<dbReference type="GO" id="GO:0004519">
    <property type="term" value="F:endonuclease activity"/>
    <property type="evidence" value="ECO:0007669"/>
    <property type="project" value="UniProtKB-UniRule"/>
</dbReference>
<dbReference type="Pfam" id="PF18470">
    <property type="entry name" value="Cas9_a"/>
    <property type="match status" value="1"/>
</dbReference>
<keyword evidence="9 12" id="KW-0238">DNA-binding</keyword>
<evidence type="ECO:0000256" key="7">
    <source>
        <dbReference type="ARBA" id="ARBA00022884"/>
    </source>
</evidence>
<comment type="subunit">
    <text evidence="11 12">Monomer. Binds crRNA and tracrRNA.</text>
</comment>
<dbReference type="InterPro" id="IPR040619">
    <property type="entry name" value="Cas9_alpha-helical_lobe"/>
</dbReference>
<dbReference type="Gene3D" id="3.30.420.10">
    <property type="entry name" value="Ribonuclease H-like superfamily/Ribonuclease H"/>
    <property type="match status" value="3"/>
</dbReference>
<evidence type="ECO:0000256" key="11">
    <source>
        <dbReference type="ARBA" id="ARBA00046380"/>
    </source>
</evidence>
<dbReference type="InterPro" id="IPR028629">
    <property type="entry name" value="Cas9"/>
</dbReference>
<dbReference type="Pfam" id="PF13395">
    <property type="entry name" value="HNH_4"/>
    <property type="match status" value="1"/>
</dbReference>
<organism evidence="15 16">
    <name type="scientific">Thalassospira alkalitolerans</name>
    <dbReference type="NCBI Taxonomy" id="1293890"/>
    <lineage>
        <taxon>Bacteria</taxon>
        <taxon>Pseudomonadati</taxon>
        <taxon>Pseudomonadota</taxon>
        <taxon>Alphaproteobacteria</taxon>
        <taxon>Rhodospirillales</taxon>
        <taxon>Thalassospiraceae</taxon>
        <taxon>Thalassospira</taxon>
    </lineage>
</organism>
<dbReference type="GO" id="GO:0003677">
    <property type="term" value="F:DNA binding"/>
    <property type="evidence" value="ECO:0007669"/>
    <property type="project" value="UniProtKB-UniRule"/>
</dbReference>
<evidence type="ECO:0000313" key="16">
    <source>
        <dbReference type="Proteomes" id="UP000193396"/>
    </source>
</evidence>
<keyword evidence="2 12" id="KW-0540">Nuclease</keyword>
<sequence>MTKRRFSFDLGTNSIGWSILSLDSSGKPIDLIDCGARIFPDGRNPKDKQSLAVARREARSARRRRDRYLKRRDELMGRLVTFGLMPSDRDGQKQLEHLDPYALRATGLDDALHPHHLGRALFHLNQRRGFKSNRKTDRGNDDSGITKIGMKNLQDALKAEGCRTLGELQHRHHQANQTPAADTAPQSVRAKVRGEGAKAYYDFYPSRDAIADEFDQLWDAQAAFHPDILTADAREKIHDTIFFQRKLKTPDVGKCTFNNAERRLPTAMPIVQHFRILQFVGDLRLIDAGLVRHPLDRDQRTLLYRALLAKPKLTFKAIRKTIGIGSEFTFSHETEKQTDVKGDLTAAILGTPKYFGPKWRDMSMADQTEIVDKLIHEENEEILIETLHNRFGFDRTKCEAIADAKIPDGYSRLGKTALETLVEIMRDDHLPYDLACKKAGYDHALLPDGEILDELPYYGIALERHVAFGDGESDNPEKRYGKIANPTVHIALNQLRHVINALIARYGHPDQVVLEIARDLKQSKAKRDEINKQQKKNQDKNDQRRTKLQELGIAINGENMLRLRLWDELDEHNIAARSCPFSGENISISRLFSPEIEIEHILPFSRSLDNSPANKTLCLRGANRAKGNRTPWEAFGRDGETGYDWAEIATRGARLPHNKSWRFAPDAMERLERDGDFLDRQLTDTQYLSRIAREYVSKICDPNAVWVTPGRLTAWLRRHWGLESILSTGNATKNRDDHRHHAIDAIVIGVTDRGILNRISRAAAIAEAEDLDRIIADMPEPFADFREKVRHKVDEIIVSHKPDAGFVPGHRHGAATPGALHNDTAYGIVETNAKGISTVVTRKDVMSFGSKKDIETIRDLTIRQSLVDAVADTGAGAPFKDALRNWSVQTGTKRVRVETKLSVIPIHDRAGKVYKGYKGDGNLCAEIYQRPDGKWGDEIISRFDAVQPGFTPQWQRNFPTARRVMRLFRDDMLMVDIDGTMTVCKVVQLSSGMITLTRHHEANTDSRNRDKDDPFKYTYCSGDALRKRRARKLFVDPLGKLRGDTPEDG</sequence>
<keyword evidence="5 12" id="KW-0378">Hydrolase</keyword>
<evidence type="ECO:0000256" key="1">
    <source>
        <dbReference type="ARBA" id="ARBA00001946"/>
    </source>
</evidence>
<comment type="caution">
    <text evidence="12">Lacks conserved residue(s) required for the propagation of feature annotation.</text>
</comment>
<feature type="active site" description="Proton acceptor for HNH nuclease domain" evidence="12">
    <location>
        <position position="600"/>
    </location>
</feature>
<keyword evidence="4 12" id="KW-0255">Endonuclease</keyword>
<comment type="caution">
    <text evidence="15">The sequence shown here is derived from an EMBL/GenBank/DDBJ whole genome shotgun (WGS) entry which is preliminary data.</text>
</comment>
<comment type="domain">
    <text evidence="12">Has 2 endonuclease domains. The discontinuous RuvC-like domain cleaves the target DNA noncomplementary to crRNA while the HNH nuclease domain cleaves the target DNA complementary to crRNA.</text>
</comment>
<gene>
    <name evidence="12" type="primary">cas9</name>
    <name evidence="15" type="ORF">TALK_20650</name>
</gene>
<accession>A0A1Y2L5Z1</accession>
<keyword evidence="3" id="KW-0479">Metal-binding</keyword>
<evidence type="ECO:0000256" key="12">
    <source>
        <dbReference type="HAMAP-Rule" id="MF_01480"/>
    </source>
</evidence>
<dbReference type="InterPro" id="IPR036397">
    <property type="entry name" value="RNaseH_sf"/>
</dbReference>
<evidence type="ECO:0000256" key="13">
    <source>
        <dbReference type="SAM" id="MobiDB-lite"/>
    </source>
</evidence>
<dbReference type="GO" id="GO:0003723">
    <property type="term" value="F:RNA binding"/>
    <property type="evidence" value="ECO:0007669"/>
    <property type="project" value="UniProtKB-UniRule"/>
</dbReference>
<comment type="function">
    <text evidence="12">CRISPR (clustered regularly interspaced short palindromic repeat) is an adaptive immune system that provides protection against mobile genetic elements (viruses, transposable elements and conjugative plasmids). CRISPR clusters contain spacers, sequences complementary to antecedent mobile elements, and target invading nucleic acids. CRISPR clusters are transcribed and processed into CRISPR RNA (crRNA). In type II CRISPR systems correct processing of pre-crRNA requires a trans-encoded small RNA (tracrRNA), endogenous ribonuclease 3 (rnc) and this protein. The tracrRNA serves as a guide for ribonuclease 3-aided processing of pre-crRNA. Subsequently Cas9/crRNA/tracrRNA endonucleolytically cleaves linear or circular dsDNA target complementary to the spacer; Cas9 is inactive in the absence of the 2 guide RNAs (gRNA). Cas9 recognizes the protospacer adjacent motif (PAM) in the CRISPR repeat sequences to help distinguish self versus nonself, as targets within the bacterial CRISPR locus do not have PAMs. PAM recognition is also required for catalytic activity.</text>
</comment>
<evidence type="ECO:0000256" key="9">
    <source>
        <dbReference type="ARBA" id="ARBA00023125"/>
    </source>
</evidence>
<evidence type="ECO:0000256" key="6">
    <source>
        <dbReference type="ARBA" id="ARBA00022842"/>
    </source>
</evidence>
<proteinExistence type="inferred from homology"/>
<dbReference type="NCBIfam" id="TIGR01865">
    <property type="entry name" value="cas_Csn1"/>
    <property type="match status" value="1"/>
</dbReference>
<evidence type="ECO:0000256" key="3">
    <source>
        <dbReference type="ARBA" id="ARBA00022723"/>
    </source>
</evidence>
<comment type="cofactor">
    <cofactor evidence="1">
        <name>Mg(2+)</name>
        <dbReference type="ChEBI" id="CHEBI:18420"/>
    </cofactor>
</comment>
<evidence type="ECO:0000256" key="2">
    <source>
        <dbReference type="ARBA" id="ARBA00022722"/>
    </source>
</evidence>
<feature type="domain" description="HNH Cas9-type" evidence="14">
    <location>
        <begin position="523"/>
        <end position="682"/>
    </location>
</feature>
<dbReference type="GO" id="GO:0051607">
    <property type="term" value="P:defense response to virus"/>
    <property type="evidence" value="ECO:0007669"/>
    <property type="project" value="UniProtKB-UniRule"/>
</dbReference>
<dbReference type="Proteomes" id="UP000193396">
    <property type="component" value="Unassembled WGS sequence"/>
</dbReference>